<name>A0A1X7U6M3_AMPQE</name>
<protein>
    <submittedName>
        <fullName evidence="2">Uncharacterized protein</fullName>
    </submittedName>
</protein>
<reference evidence="2" key="1">
    <citation type="submission" date="2017-05" db="UniProtKB">
        <authorList>
            <consortium name="EnsemblMetazoa"/>
        </authorList>
    </citation>
    <scope>IDENTIFICATION</scope>
</reference>
<dbReference type="InParanoid" id="A0A1X7U6M3"/>
<dbReference type="AlphaFoldDB" id="A0A1X7U6M3"/>
<feature type="compositionally biased region" description="Polar residues" evidence="1">
    <location>
        <begin position="26"/>
        <end position="42"/>
    </location>
</feature>
<dbReference type="EnsemblMetazoa" id="Aqu2.1.23149_001">
    <property type="protein sequence ID" value="Aqu2.1.23149_001"/>
    <property type="gene ID" value="Aqu2.1.23149"/>
</dbReference>
<feature type="region of interest" description="Disordered" evidence="1">
    <location>
        <begin position="26"/>
        <end position="68"/>
    </location>
</feature>
<accession>A0A1X7U6M3</accession>
<organism evidence="2">
    <name type="scientific">Amphimedon queenslandica</name>
    <name type="common">Sponge</name>
    <dbReference type="NCBI Taxonomy" id="400682"/>
    <lineage>
        <taxon>Eukaryota</taxon>
        <taxon>Metazoa</taxon>
        <taxon>Porifera</taxon>
        <taxon>Demospongiae</taxon>
        <taxon>Heteroscleromorpha</taxon>
        <taxon>Haplosclerida</taxon>
        <taxon>Niphatidae</taxon>
        <taxon>Amphimedon</taxon>
    </lineage>
</organism>
<sequence>MDKLREDSSVILSNCVQKNNYEPGSLDILTSRNSKVTPSSETSKIDDTAKNDNKKNVVTDDEEDQEEIEKNQQIYGEIIAVIRTTDYLSYISCNRTVHTTRTTAGQCCKYNAIVKLESCDSFKSAKIVPADKDKNWYLKVYNNELQVLF</sequence>
<evidence type="ECO:0000313" key="2">
    <source>
        <dbReference type="EnsemblMetazoa" id="Aqu2.1.23149_001"/>
    </source>
</evidence>
<proteinExistence type="predicted"/>
<evidence type="ECO:0000256" key="1">
    <source>
        <dbReference type="SAM" id="MobiDB-lite"/>
    </source>
</evidence>
<feature type="compositionally biased region" description="Basic and acidic residues" evidence="1">
    <location>
        <begin position="43"/>
        <end position="58"/>
    </location>
</feature>